<dbReference type="STRING" id="161355.PS9374_02710"/>
<reference evidence="2 3" key="1">
    <citation type="journal article" date="2016" name="Genome Announc.">
        <title>Draft Genome Sequence of Planomonospora sphaerica JCM9374, a Rare Actinomycete.</title>
        <authorList>
            <person name="Dohra H."/>
            <person name="Suzuki T."/>
            <person name="Inoue Y."/>
            <person name="Kodani S."/>
        </authorList>
    </citation>
    <scope>NUCLEOTIDE SEQUENCE [LARGE SCALE GENOMIC DNA]</scope>
    <source>
        <strain evidence="2 3">JCM 9374</strain>
    </source>
</reference>
<accession>A0A171CQA4</accession>
<keyword evidence="2" id="KW-0378">Hydrolase</keyword>
<protein>
    <submittedName>
        <fullName evidence="2">Hydrolase</fullName>
    </submittedName>
</protein>
<dbReference type="GO" id="GO:0016787">
    <property type="term" value="F:hydrolase activity"/>
    <property type="evidence" value="ECO:0007669"/>
    <property type="project" value="UniProtKB-KW"/>
</dbReference>
<proteinExistence type="predicted"/>
<dbReference type="Pfam" id="PF14534">
    <property type="entry name" value="DUF4440"/>
    <property type="match status" value="1"/>
</dbReference>
<evidence type="ECO:0000259" key="1">
    <source>
        <dbReference type="Pfam" id="PF14534"/>
    </source>
</evidence>
<dbReference type="AlphaFoldDB" id="A0A171CQA4"/>
<dbReference type="InterPro" id="IPR032710">
    <property type="entry name" value="NTF2-like_dom_sf"/>
</dbReference>
<organism evidence="2 3">
    <name type="scientific">Planomonospora sphaerica</name>
    <dbReference type="NCBI Taxonomy" id="161355"/>
    <lineage>
        <taxon>Bacteria</taxon>
        <taxon>Bacillati</taxon>
        <taxon>Actinomycetota</taxon>
        <taxon>Actinomycetes</taxon>
        <taxon>Streptosporangiales</taxon>
        <taxon>Streptosporangiaceae</taxon>
        <taxon>Planomonospora</taxon>
    </lineage>
</organism>
<gene>
    <name evidence="2" type="ORF">PS9374_02710</name>
</gene>
<dbReference type="SUPFAM" id="SSF54427">
    <property type="entry name" value="NTF2-like"/>
    <property type="match status" value="1"/>
</dbReference>
<evidence type="ECO:0000313" key="3">
    <source>
        <dbReference type="Proteomes" id="UP000077701"/>
    </source>
</evidence>
<sequence length="141" mass="14951">MWYDAYVMTTHDDGTSRAILPEDAAQLPAAFAEAFNSGDAEHLDRLYDDPGVLVPGPGHPVTGKARAAADRHLLGLGLPIDARLRHAYVAGDVALLIVDWSVQGTAGHGEEVHLQGTAADVARRGPDGVWRYAVNNPFGTG</sequence>
<name>A0A171CQA4_9ACTN</name>
<dbReference type="Gene3D" id="3.10.450.50">
    <property type="match status" value="1"/>
</dbReference>
<dbReference type="EMBL" id="BDCX01000006">
    <property type="protein sequence ID" value="GAT67057.1"/>
    <property type="molecule type" value="Genomic_DNA"/>
</dbReference>
<evidence type="ECO:0000313" key="2">
    <source>
        <dbReference type="EMBL" id="GAT67057.1"/>
    </source>
</evidence>
<dbReference type="Proteomes" id="UP000077701">
    <property type="component" value="Unassembled WGS sequence"/>
</dbReference>
<feature type="domain" description="DUF4440" evidence="1">
    <location>
        <begin position="28"/>
        <end position="131"/>
    </location>
</feature>
<reference evidence="3" key="2">
    <citation type="submission" date="2016-04" db="EMBL/GenBank/DDBJ databases">
        <title>Planomonospora sphaerica JCM9374 whole genome shotgun sequence.</title>
        <authorList>
            <person name="Suzuki T."/>
            <person name="Dohra H."/>
            <person name="Kodani S."/>
        </authorList>
    </citation>
    <scope>NUCLEOTIDE SEQUENCE [LARGE SCALE GENOMIC DNA]</scope>
    <source>
        <strain evidence="3">JCM 9374</strain>
    </source>
</reference>
<keyword evidence="3" id="KW-1185">Reference proteome</keyword>
<dbReference type="InterPro" id="IPR027843">
    <property type="entry name" value="DUF4440"/>
</dbReference>
<comment type="caution">
    <text evidence="2">The sequence shown here is derived from an EMBL/GenBank/DDBJ whole genome shotgun (WGS) entry which is preliminary data.</text>
</comment>